<keyword evidence="1 2" id="KW-0129">CBS domain</keyword>
<dbReference type="InterPro" id="IPR000644">
    <property type="entry name" value="CBS_dom"/>
</dbReference>
<evidence type="ECO:0000313" key="5">
    <source>
        <dbReference type="Proteomes" id="UP000018780"/>
    </source>
</evidence>
<feature type="domain" description="CBS" evidence="3">
    <location>
        <begin position="74"/>
        <end position="132"/>
    </location>
</feature>
<dbReference type="PATRIC" id="fig|999552.6.peg.4558"/>
<dbReference type="EMBL" id="CP006775">
    <property type="protein sequence ID" value="AHD03719.1"/>
    <property type="molecule type" value="Genomic_DNA"/>
</dbReference>
<sequence>MQMIVQDIMSVPVRFARRQDSVASAAEQMRSLGIGVLPVAEDERIVGIFTDRDLALALAGQESALNGLTIARVMNAGVIFCRATDSIEAAAALMGDHQVRRLPVLDDQGRLAGLLSVTDIAVHASEQLAGETLGEIAEYR</sequence>
<dbReference type="InterPro" id="IPR046342">
    <property type="entry name" value="CBS_dom_sf"/>
</dbReference>
<dbReference type="HOGENOM" id="CLU_040681_12_0_5"/>
<dbReference type="PROSITE" id="PS51371">
    <property type="entry name" value="CBS"/>
    <property type="match status" value="2"/>
</dbReference>
<evidence type="ECO:0000256" key="1">
    <source>
        <dbReference type="ARBA" id="ARBA00023122"/>
    </source>
</evidence>
<proteinExistence type="predicted"/>
<evidence type="ECO:0000313" key="4">
    <source>
        <dbReference type="EMBL" id="AHD03719.1"/>
    </source>
</evidence>
<keyword evidence="5" id="KW-1185">Reference proteome</keyword>
<dbReference type="SMART" id="SM00116">
    <property type="entry name" value="CBS"/>
    <property type="match status" value="2"/>
</dbReference>
<dbReference type="Gene3D" id="3.10.580.10">
    <property type="entry name" value="CBS-domain"/>
    <property type="match status" value="1"/>
</dbReference>
<dbReference type="AlphaFoldDB" id="V9W155"/>
<dbReference type="PANTHER" id="PTHR43080">
    <property type="entry name" value="CBS DOMAIN-CONTAINING PROTEIN CBSX3, MITOCHONDRIAL"/>
    <property type="match status" value="1"/>
</dbReference>
<gene>
    <name evidence="4" type="ORF">METH_23085</name>
</gene>
<geneLocation type="plasmid" evidence="5">
    <name>2</name>
</geneLocation>
<dbReference type="Pfam" id="PF00571">
    <property type="entry name" value="CBS"/>
    <property type="match status" value="2"/>
</dbReference>
<name>V9W155_9RHOB</name>
<accession>V9W155</accession>
<dbReference type="Proteomes" id="UP000018780">
    <property type="component" value="Plasmid unnamed2"/>
</dbReference>
<evidence type="ECO:0000256" key="2">
    <source>
        <dbReference type="PROSITE-ProRule" id="PRU00703"/>
    </source>
</evidence>
<keyword evidence="4" id="KW-0614">Plasmid</keyword>
<dbReference type="PANTHER" id="PTHR43080:SF2">
    <property type="entry name" value="CBS DOMAIN-CONTAINING PROTEIN"/>
    <property type="match status" value="1"/>
</dbReference>
<evidence type="ECO:0000259" key="3">
    <source>
        <dbReference type="PROSITE" id="PS51371"/>
    </source>
</evidence>
<organism evidence="4 5">
    <name type="scientific">Leisingera methylohalidivorans DSM 14336</name>
    <dbReference type="NCBI Taxonomy" id="999552"/>
    <lineage>
        <taxon>Bacteria</taxon>
        <taxon>Pseudomonadati</taxon>
        <taxon>Pseudomonadota</taxon>
        <taxon>Alphaproteobacteria</taxon>
        <taxon>Rhodobacterales</taxon>
        <taxon>Roseobacteraceae</taxon>
        <taxon>Leisingera</taxon>
    </lineage>
</organism>
<feature type="domain" description="CBS" evidence="3">
    <location>
        <begin position="9"/>
        <end position="65"/>
    </location>
</feature>
<protein>
    <recommendedName>
        <fullName evidence="3">CBS domain-containing protein</fullName>
    </recommendedName>
</protein>
<reference evidence="4 5" key="1">
    <citation type="submission" date="2013-09" db="EMBL/GenBank/DDBJ databases">
        <authorList>
            <consortium name="DOE Joint Genome Institute"/>
            <person name="Klenk H.-P."/>
            <person name="Huntemann M."/>
            <person name="Han J."/>
            <person name="Chen A."/>
            <person name="Kyrpides N."/>
            <person name="Mavromatis K."/>
            <person name="Markowitz V."/>
            <person name="Palaniappan K."/>
            <person name="Ivanova N."/>
            <person name="Schaumberg A."/>
            <person name="Pati A."/>
            <person name="Liolios K."/>
            <person name="Nordberg H.P."/>
            <person name="Cantor M.N."/>
            <person name="Hua S.X."/>
            <person name="Woyke T."/>
        </authorList>
    </citation>
    <scope>NUCLEOTIDE SEQUENCE [LARGE SCALE GENOMIC DNA]</scope>
    <source>
        <strain evidence="4 5">DSM 14336</strain>
        <plasmid evidence="5">2</plasmid>
    </source>
</reference>
<dbReference type="InterPro" id="IPR051257">
    <property type="entry name" value="Diverse_CBS-Domain"/>
</dbReference>
<dbReference type="KEGG" id="lmd:METH_23085"/>
<dbReference type="SUPFAM" id="SSF54631">
    <property type="entry name" value="CBS-domain pair"/>
    <property type="match status" value="1"/>
</dbReference>